<evidence type="ECO:0000313" key="2">
    <source>
        <dbReference type="EMBL" id="SFK11440.1"/>
    </source>
</evidence>
<dbReference type="AlphaFoldDB" id="A0A662Z9H6"/>
<evidence type="ECO:0008006" key="4">
    <source>
        <dbReference type="Google" id="ProtNLM"/>
    </source>
</evidence>
<feature type="signal peptide" evidence="1">
    <location>
        <begin position="1"/>
        <end position="22"/>
    </location>
</feature>
<evidence type="ECO:0000313" key="3">
    <source>
        <dbReference type="Proteomes" id="UP000243374"/>
    </source>
</evidence>
<proteinExistence type="predicted"/>
<gene>
    <name evidence="2" type="ORF">SAMN04487865_102618</name>
</gene>
<dbReference type="RefSeq" id="WP_074840760.1">
    <property type="nucleotide sequence ID" value="NZ_CP047056.1"/>
</dbReference>
<protein>
    <recommendedName>
        <fullName evidence="4">Lysozyme inhibitor LprI N-terminal domain-containing protein</fullName>
    </recommendedName>
</protein>
<dbReference type="Proteomes" id="UP000243374">
    <property type="component" value="Unassembled WGS sequence"/>
</dbReference>
<organism evidence="2 3">
    <name type="scientific">Succinivibrio dextrinosolvens</name>
    <dbReference type="NCBI Taxonomy" id="83771"/>
    <lineage>
        <taxon>Bacteria</taxon>
        <taxon>Pseudomonadati</taxon>
        <taxon>Pseudomonadota</taxon>
        <taxon>Gammaproteobacteria</taxon>
        <taxon>Aeromonadales</taxon>
        <taxon>Succinivibrionaceae</taxon>
        <taxon>Succinivibrio</taxon>
    </lineage>
</organism>
<keyword evidence="3" id="KW-1185">Reference proteome</keyword>
<dbReference type="OrthoDB" id="9827090at2"/>
<dbReference type="EMBL" id="FOSF01000026">
    <property type="protein sequence ID" value="SFK11440.1"/>
    <property type="molecule type" value="Genomic_DNA"/>
</dbReference>
<name>A0A662Z9H6_9GAMM</name>
<accession>A0A662Z9H6</accession>
<keyword evidence="1" id="KW-0732">Signal</keyword>
<evidence type="ECO:0000256" key="1">
    <source>
        <dbReference type="SAM" id="SignalP"/>
    </source>
</evidence>
<feature type="chain" id="PRO_5024970119" description="Lysozyme inhibitor LprI N-terminal domain-containing protein" evidence="1">
    <location>
        <begin position="23"/>
        <end position="146"/>
    </location>
</feature>
<sequence length="146" mass="16463">MKNYVSVILFLTLISISSVCCADASKANPELVDVAVNFNGNVYKSKIPKGFDLVKHSEYAPGFDKCMQKITVRYDSVACYDDALKFQLSKLKENFIKAKKACKTLECTSELLALQKSWIDKREKTVSFLKRYIAIYGYTSEAPYGV</sequence>
<reference evidence="2 3" key="1">
    <citation type="submission" date="2016-10" db="EMBL/GenBank/DDBJ databases">
        <authorList>
            <person name="Varghese N."/>
            <person name="Submissions S."/>
        </authorList>
    </citation>
    <scope>NUCLEOTIDE SEQUENCE [LARGE SCALE GENOMIC DNA]</scope>
    <source>
        <strain evidence="2 3">22B</strain>
    </source>
</reference>